<comment type="caution">
    <text evidence="7">The sequence shown here is derived from an EMBL/GenBank/DDBJ whole genome shotgun (WGS) entry which is preliminary data.</text>
</comment>
<keyword evidence="8" id="KW-1185">Reference proteome</keyword>
<keyword evidence="3 6" id="KW-1133">Transmembrane helix</keyword>
<evidence type="ECO:0000256" key="5">
    <source>
        <dbReference type="SAM" id="MobiDB-lite"/>
    </source>
</evidence>
<sequence length="271" mass="30084">MFKGQGELSGGEPIVLDRASLSCVRLQTLMYFSFWFDILFAFIEVLAGWAKWRWIKGPFIVILLGANYVLCFVVEPCRLYLGYAGNLGEKVPELFLFVFMCLSCLGIFAGELVLSAILPELQPANCSYVPELRCILPVEQACWIVRVVLLLGELIIGVRALRRLIHEKSTRFFVSLESEDAGQRATPGLEEEEVEVSGWSTTHGVTGGRRSSRTPATPDRNTSRVMSSPGRGWEGTAGHSISQDESGIGARVLGRQLYSPARTNERRLHAD</sequence>
<feature type="region of interest" description="Disordered" evidence="5">
    <location>
        <begin position="183"/>
        <end position="271"/>
    </location>
</feature>
<dbReference type="AlphaFoldDB" id="A0A813FJ91"/>
<evidence type="ECO:0000256" key="4">
    <source>
        <dbReference type="ARBA" id="ARBA00023136"/>
    </source>
</evidence>
<evidence type="ECO:0000256" key="6">
    <source>
        <dbReference type="SAM" id="Phobius"/>
    </source>
</evidence>
<dbReference type="GO" id="GO:1905515">
    <property type="term" value="P:non-motile cilium assembly"/>
    <property type="evidence" value="ECO:0007669"/>
    <property type="project" value="TreeGrafter"/>
</dbReference>
<evidence type="ECO:0000256" key="1">
    <source>
        <dbReference type="ARBA" id="ARBA00004141"/>
    </source>
</evidence>
<keyword evidence="2 6" id="KW-0812">Transmembrane</keyword>
<dbReference type="GO" id="GO:0035869">
    <property type="term" value="C:ciliary transition zone"/>
    <property type="evidence" value="ECO:0007669"/>
    <property type="project" value="TreeGrafter"/>
</dbReference>
<name>A0A813FJ91_POLGL</name>
<feature type="transmembrane region" description="Helical" evidence="6">
    <location>
        <begin position="28"/>
        <end position="49"/>
    </location>
</feature>
<comment type="subcellular location">
    <subcellularLocation>
        <location evidence="1">Membrane</location>
        <topology evidence="1">Multi-pass membrane protein</topology>
    </subcellularLocation>
</comment>
<dbReference type="OrthoDB" id="422481at2759"/>
<evidence type="ECO:0000313" key="7">
    <source>
        <dbReference type="EMBL" id="CAE8612526.1"/>
    </source>
</evidence>
<accession>A0A813FJ91</accession>
<feature type="compositionally biased region" description="Polar residues" evidence="5">
    <location>
        <begin position="213"/>
        <end position="226"/>
    </location>
</feature>
<dbReference type="Proteomes" id="UP000654075">
    <property type="component" value="Unassembled WGS sequence"/>
</dbReference>
<dbReference type="PANTHER" id="PTHR13531">
    <property type="entry name" value="GEO07735P1-RELATED-RELATED"/>
    <property type="match status" value="1"/>
</dbReference>
<evidence type="ECO:0000313" key="8">
    <source>
        <dbReference type="Proteomes" id="UP000654075"/>
    </source>
</evidence>
<dbReference type="GO" id="GO:0016020">
    <property type="term" value="C:membrane"/>
    <property type="evidence" value="ECO:0007669"/>
    <property type="project" value="UniProtKB-SubCell"/>
</dbReference>
<dbReference type="PANTHER" id="PTHR13531:SF6">
    <property type="entry name" value="TMEM (HUMAN TRANSMEMBRANE PROTEIN) HOMOLOG"/>
    <property type="match status" value="1"/>
</dbReference>
<evidence type="ECO:0000256" key="3">
    <source>
        <dbReference type="ARBA" id="ARBA00022989"/>
    </source>
</evidence>
<proteinExistence type="predicted"/>
<keyword evidence="4 6" id="KW-0472">Membrane</keyword>
<gene>
    <name evidence="7" type="ORF">PGLA1383_LOCUS30320</name>
</gene>
<dbReference type="Pfam" id="PF09799">
    <property type="entry name" value="Transmemb_17"/>
    <property type="match status" value="1"/>
</dbReference>
<feature type="transmembrane region" description="Helical" evidence="6">
    <location>
        <begin position="55"/>
        <end position="74"/>
    </location>
</feature>
<reference evidence="7" key="1">
    <citation type="submission" date="2021-02" db="EMBL/GenBank/DDBJ databases">
        <authorList>
            <person name="Dougan E. K."/>
            <person name="Rhodes N."/>
            <person name="Thang M."/>
            <person name="Chan C."/>
        </authorList>
    </citation>
    <scope>NUCLEOTIDE SEQUENCE</scope>
</reference>
<feature type="transmembrane region" description="Helical" evidence="6">
    <location>
        <begin position="94"/>
        <end position="118"/>
    </location>
</feature>
<evidence type="ECO:0000256" key="2">
    <source>
        <dbReference type="ARBA" id="ARBA00022692"/>
    </source>
</evidence>
<organism evidence="7 8">
    <name type="scientific">Polarella glacialis</name>
    <name type="common">Dinoflagellate</name>
    <dbReference type="NCBI Taxonomy" id="89957"/>
    <lineage>
        <taxon>Eukaryota</taxon>
        <taxon>Sar</taxon>
        <taxon>Alveolata</taxon>
        <taxon>Dinophyceae</taxon>
        <taxon>Suessiales</taxon>
        <taxon>Suessiaceae</taxon>
        <taxon>Polarella</taxon>
    </lineage>
</organism>
<evidence type="ECO:0008006" key="9">
    <source>
        <dbReference type="Google" id="ProtNLM"/>
    </source>
</evidence>
<protein>
    <recommendedName>
        <fullName evidence="9">Transmembrane protein</fullName>
    </recommendedName>
</protein>
<dbReference type="EMBL" id="CAJNNV010025127">
    <property type="protein sequence ID" value="CAE8612526.1"/>
    <property type="molecule type" value="Genomic_DNA"/>
</dbReference>
<feature type="transmembrane region" description="Helical" evidence="6">
    <location>
        <begin position="143"/>
        <end position="161"/>
    </location>
</feature>
<dbReference type="InterPro" id="IPR019184">
    <property type="entry name" value="Uncharacterised_TM-17"/>
</dbReference>